<reference evidence="2 3" key="1">
    <citation type="submission" date="2020-08" db="EMBL/GenBank/DDBJ databases">
        <title>Sequencing the genomes of 1000 actinobacteria strains.</title>
        <authorList>
            <person name="Klenk H.-P."/>
        </authorList>
    </citation>
    <scope>NUCLEOTIDE SEQUENCE [LARGE SCALE GENOMIC DNA]</scope>
    <source>
        <strain evidence="2 3">DSM 45507</strain>
    </source>
</reference>
<keyword evidence="1" id="KW-0732">Signal</keyword>
<evidence type="ECO:0000256" key="1">
    <source>
        <dbReference type="SAM" id="SignalP"/>
    </source>
</evidence>
<comment type="caution">
    <text evidence="2">The sequence shown here is derived from an EMBL/GenBank/DDBJ whole genome shotgun (WGS) entry which is preliminary data.</text>
</comment>
<sequence>MSLVAAIAASPFLLLYAAAMAHPLPPGTTFDGSEPQGPVIGDSGDCWAGFAFSLRTERPPEEIKRYYEAAPFMRTDADFSELSVSVSQESADHVSVAVGTISSGIGDLRCW</sequence>
<gene>
    <name evidence="2" type="ORF">HD596_008820</name>
</gene>
<evidence type="ECO:0000313" key="2">
    <source>
        <dbReference type="EMBL" id="MBB5782064.1"/>
    </source>
</evidence>
<dbReference type="EMBL" id="JACHMB010000001">
    <property type="protein sequence ID" value="MBB5782064.1"/>
    <property type="molecule type" value="Genomic_DNA"/>
</dbReference>
<dbReference type="AlphaFoldDB" id="A0A7W9GDZ7"/>
<feature type="signal peptide" evidence="1">
    <location>
        <begin position="1"/>
        <end position="21"/>
    </location>
</feature>
<dbReference type="RefSeq" id="WP_185075243.1">
    <property type="nucleotide sequence ID" value="NZ_JACHMB010000001.1"/>
</dbReference>
<proteinExistence type="predicted"/>
<dbReference type="Proteomes" id="UP000579153">
    <property type="component" value="Unassembled WGS sequence"/>
</dbReference>
<name>A0A7W9GDZ7_9ACTN</name>
<evidence type="ECO:0000313" key="3">
    <source>
        <dbReference type="Proteomes" id="UP000579153"/>
    </source>
</evidence>
<keyword evidence="3" id="KW-1185">Reference proteome</keyword>
<organism evidence="2 3">
    <name type="scientific">Nonomuraea jabiensis</name>
    <dbReference type="NCBI Taxonomy" id="882448"/>
    <lineage>
        <taxon>Bacteria</taxon>
        <taxon>Bacillati</taxon>
        <taxon>Actinomycetota</taxon>
        <taxon>Actinomycetes</taxon>
        <taxon>Streptosporangiales</taxon>
        <taxon>Streptosporangiaceae</taxon>
        <taxon>Nonomuraea</taxon>
    </lineage>
</organism>
<feature type="chain" id="PRO_5031105310" evidence="1">
    <location>
        <begin position="22"/>
        <end position="111"/>
    </location>
</feature>
<protein>
    <submittedName>
        <fullName evidence="2">Uncharacterized protein</fullName>
    </submittedName>
</protein>
<accession>A0A7W9GDZ7</accession>